<sequence>MKRFITCIALGLSLMACKKQNVKDTGPATVVTPPVTGIIDTSRTSWWQKAKFGMFIHWGVYSVPAGIYNGVDIADPASGHYGSAEWMMHNLRIPVASYKEFAKQFNPTAYNPEVWVQLAKDAGMKYIVFTAKHHDGFAMYDTKYSDWNVVKATPYGKDILRPLVDACRKYGLKIGIYYSQANDWVNKGAAHDGFWDAAQAGSMDDYIDKVAIPQVRELLSNYGDVLEIWWDIPDEMTAARAAKFSPVLALQPKTLTNNRLNENWTGGDFDTPEQTISASSNGRAWESCMTMNDSWGYTKNDKNFKSSSTIIRNLIKVASLGGNYLLNVGPDATGKIPQPEVSILKDLAGWMRLNSESIYETYASPFKFTPWGNATTKLTADGNTNIYLHIYNWPGGEKLHVPGVQNQLLSASMLANGKAVKGDNDDTGINLDIPVEPVDNISSVIKMIVKGKLQVAAYEQGPETNGSFVLLAAAADLHNPNGGDEIHVENEDNPNLGYWTNPQAYASWKITVKIPGIYKVQAVIATEAESTVMVASVNGAAVQKTLTTTGGYSSYKLVTIGNLKIANAGPVTFTLAPDPGNWQPVNVRRVILTP</sequence>
<evidence type="ECO:0000256" key="4">
    <source>
        <dbReference type="ARBA" id="ARBA00022729"/>
    </source>
</evidence>
<dbReference type="InterPro" id="IPR017853">
    <property type="entry name" value="GH"/>
</dbReference>
<dbReference type="Gene3D" id="3.20.20.80">
    <property type="entry name" value="Glycosidases"/>
    <property type="match status" value="1"/>
</dbReference>
<accession>A0A316H9T3</accession>
<protein>
    <recommendedName>
        <fullName evidence="3">alpha-L-fucosidase</fullName>
        <ecNumber evidence="3">3.2.1.51</ecNumber>
    </recommendedName>
</protein>
<dbReference type="SMART" id="SM00812">
    <property type="entry name" value="Alpha_L_fucos"/>
    <property type="match status" value="1"/>
</dbReference>
<name>A0A316H9T3_9SPHI</name>
<dbReference type="EC" id="3.2.1.51" evidence="3"/>
<keyword evidence="4" id="KW-0732">Signal</keyword>
<keyword evidence="6" id="KW-0326">Glycosidase</keyword>
<dbReference type="Gene3D" id="2.60.120.260">
    <property type="entry name" value="Galactose-binding domain-like"/>
    <property type="match status" value="1"/>
</dbReference>
<dbReference type="SUPFAM" id="SSF51445">
    <property type="entry name" value="(Trans)glycosidases"/>
    <property type="match status" value="1"/>
</dbReference>
<keyword evidence="5" id="KW-0378">Hydrolase</keyword>
<evidence type="ECO:0000313" key="9">
    <source>
        <dbReference type="Proteomes" id="UP000245678"/>
    </source>
</evidence>
<evidence type="ECO:0000256" key="1">
    <source>
        <dbReference type="ARBA" id="ARBA00004071"/>
    </source>
</evidence>
<comment type="function">
    <text evidence="1">Alpha-L-fucosidase is responsible for hydrolyzing the alpha-1,6-linked fucose joined to the reducing-end N-acetylglucosamine of the carbohydrate moieties of glycoproteins.</text>
</comment>
<dbReference type="GO" id="GO:0006004">
    <property type="term" value="P:fucose metabolic process"/>
    <property type="evidence" value="ECO:0007669"/>
    <property type="project" value="InterPro"/>
</dbReference>
<evidence type="ECO:0000256" key="3">
    <source>
        <dbReference type="ARBA" id="ARBA00012662"/>
    </source>
</evidence>
<dbReference type="AlphaFoldDB" id="A0A316H9T3"/>
<evidence type="ECO:0000256" key="5">
    <source>
        <dbReference type="ARBA" id="ARBA00022801"/>
    </source>
</evidence>
<dbReference type="PANTHER" id="PTHR10030:SF37">
    <property type="entry name" value="ALPHA-L-FUCOSIDASE-RELATED"/>
    <property type="match status" value="1"/>
</dbReference>
<dbReference type="PRINTS" id="PR00741">
    <property type="entry name" value="GLHYDRLASE29"/>
</dbReference>
<dbReference type="Pfam" id="PF01120">
    <property type="entry name" value="Alpha_L_fucos"/>
    <property type="match status" value="1"/>
</dbReference>
<feature type="domain" description="Glycoside hydrolase family 29 N-terminal" evidence="7">
    <location>
        <begin position="40"/>
        <end position="356"/>
    </location>
</feature>
<evidence type="ECO:0000313" key="8">
    <source>
        <dbReference type="EMBL" id="PWK77113.1"/>
    </source>
</evidence>
<dbReference type="GO" id="GO:0004560">
    <property type="term" value="F:alpha-L-fucosidase activity"/>
    <property type="evidence" value="ECO:0007669"/>
    <property type="project" value="InterPro"/>
</dbReference>
<dbReference type="InterPro" id="IPR000933">
    <property type="entry name" value="Glyco_hydro_29"/>
</dbReference>
<comment type="similarity">
    <text evidence="2">Belongs to the glycosyl hydrolase 29 family.</text>
</comment>
<dbReference type="GO" id="GO:0016139">
    <property type="term" value="P:glycoside catabolic process"/>
    <property type="evidence" value="ECO:0007669"/>
    <property type="project" value="TreeGrafter"/>
</dbReference>
<dbReference type="InterPro" id="IPR016286">
    <property type="entry name" value="FUC_metazoa-typ"/>
</dbReference>
<dbReference type="RefSeq" id="WP_109608539.1">
    <property type="nucleotide sequence ID" value="NZ_QGHA01000005.1"/>
</dbReference>
<proteinExistence type="inferred from homology"/>
<dbReference type="PROSITE" id="PS51257">
    <property type="entry name" value="PROKAR_LIPOPROTEIN"/>
    <property type="match status" value="1"/>
</dbReference>
<evidence type="ECO:0000259" key="7">
    <source>
        <dbReference type="Pfam" id="PF01120"/>
    </source>
</evidence>
<organism evidence="8 9">
    <name type="scientific">Mucilaginibacter oryzae</name>
    <dbReference type="NCBI Taxonomy" id="468058"/>
    <lineage>
        <taxon>Bacteria</taxon>
        <taxon>Pseudomonadati</taxon>
        <taxon>Bacteroidota</taxon>
        <taxon>Sphingobacteriia</taxon>
        <taxon>Sphingobacteriales</taxon>
        <taxon>Sphingobacteriaceae</taxon>
        <taxon>Mucilaginibacter</taxon>
    </lineage>
</organism>
<gene>
    <name evidence="8" type="ORF">LX99_02923</name>
</gene>
<keyword evidence="9" id="KW-1185">Reference proteome</keyword>
<reference evidence="8 9" key="1">
    <citation type="submission" date="2018-05" db="EMBL/GenBank/DDBJ databases">
        <title>Genomic Encyclopedia of Archaeal and Bacterial Type Strains, Phase II (KMG-II): from individual species to whole genera.</title>
        <authorList>
            <person name="Goeker M."/>
        </authorList>
    </citation>
    <scope>NUCLEOTIDE SEQUENCE [LARGE SCALE GENOMIC DNA]</scope>
    <source>
        <strain evidence="8 9">DSM 19975</strain>
    </source>
</reference>
<dbReference type="SUPFAM" id="SSF49785">
    <property type="entry name" value="Galactose-binding domain-like"/>
    <property type="match status" value="1"/>
</dbReference>
<evidence type="ECO:0000256" key="2">
    <source>
        <dbReference type="ARBA" id="ARBA00007951"/>
    </source>
</evidence>
<dbReference type="PANTHER" id="PTHR10030">
    <property type="entry name" value="ALPHA-L-FUCOSIDASE"/>
    <property type="match status" value="1"/>
</dbReference>
<evidence type="ECO:0000256" key="6">
    <source>
        <dbReference type="ARBA" id="ARBA00023295"/>
    </source>
</evidence>
<dbReference type="InterPro" id="IPR057739">
    <property type="entry name" value="Glyco_hydro_29_N"/>
</dbReference>
<dbReference type="InterPro" id="IPR008979">
    <property type="entry name" value="Galactose-bd-like_sf"/>
</dbReference>
<dbReference type="GO" id="GO:0005764">
    <property type="term" value="C:lysosome"/>
    <property type="evidence" value="ECO:0007669"/>
    <property type="project" value="TreeGrafter"/>
</dbReference>
<dbReference type="Proteomes" id="UP000245678">
    <property type="component" value="Unassembled WGS sequence"/>
</dbReference>
<comment type="caution">
    <text evidence="8">The sequence shown here is derived from an EMBL/GenBank/DDBJ whole genome shotgun (WGS) entry which is preliminary data.</text>
</comment>
<dbReference type="EMBL" id="QGHA01000005">
    <property type="protein sequence ID" value="PWK77113.1"/>
    <property type="molecule type" value="Genomic_DNA"/>
</dbReference>